<feature type="domain" description="NACHT" evidence="3">
    <location>
        <begin position="95"/>
        <end position="237"/>
    </location>
</feature>
<feature type="region of interest" description="Disordered" evidence="2">
    <location>
        <begin position="1"/>
        <end position="35"/>
    </location>
</feature>
<evidence type="ECO:0000313" key="4">
    <source>
        <dbReference type="EMBL" id="KAF4861988.1"/>
    </source>
</evidence>
<dbReference type="Proteomes" id="UP000711996">
    <property type="component" value="Unassembled WGS sequence"/>
</dbReference>
<keyword evidence="1" id="KW-0677">Repeat</keyword>
<dbReference type="PANTHER" id="PTHR10039:SF5">
    <property type="entry name" value="NACHT DOMAIN-CONTAINING PROTEIN"/>
    <property type="match status" value="1"/>
</dbReference>
<keyword evidence="5" id="KW-1185">Reference proteome</keyword>
<dbReference type="Gene3D" id="3.40.50.300">
    <property type="entry name" value="P-loop containing nucleotide triphosphate hydrolases"/>
    <property type="match status" value="1"/>
</dbReference>
<sequence>MAPDFRISGSGSQYNNTHGTQNNNSGPGNQFNASTINYNAQNQSDSKLLADLRVTDPRDDKRRIERRKGGLLRDSYCWILDHEAFVRWQTDTQSSLLWIRGDPGKGKTMLICGIIDELPARMPGWETIYFFCEATDSRLNNATAVLRSLLYLLLRKRPSLSRFIREEHEHAGKRLFEDANVWDFLSITFSNILQDGGLDGFILVIDALDECTAGLDQLLDLIVCLFPFHVKVIASSRNWLSIEETMATISDQACISLELNQTSDSAAVNRYIRHQVSQLARLKRYDSTTRDEVYDYLSSKADDTFLWVALVTEQLRKPGVSRRHARMKLEEFPQHLDALYNRMLARTWESMDRDLCRRILAVASIVCRPVTLLELLSLAGLTERAALIWRP</sequence>
<protein>
    <submittedName>
        <fullName evidence="4">Vegetative incompatibility protein HET-E-1</fullName>
    </submittedName>
</protein>
<dbReference type="Pfam" id="PF24883">
    <property type="entry name" value="NPHP3_N"/>
    <property type="match status" value="1"/>
</dbReference>
<dbReference type="EMBL" id="QPMT01000009">
    <property type="protein sequence ID" value="KAF4861988.1"/>
    <property type="molecule type" value="Genomic_DNA"/>
</dbReference>
<name>A0A9P5EYK2_COLSI</name>
<dbReference type="InterPro" id="IPR027417">
    <property type="entry name" value="P-loop_NTPase"/>
</dbReference>
<evidence type="ECO:0000313" key="5">
    <source>
        <dbReference type="Proteomes" id="UP000711996"/>
    </source>
</evidence>
<evidence type="ECO:0000259" key="3">
    <source>
        <dbReference type="PROSITE" id="PS50837"/>
    </source>
</evidence>
<proteinExistence type="predicted"/>
<dbReference type="AlphaFoldDB" id="A0A9P5EYK2"/>
<dbReference type="InterPro" id="IPR007111">
    <property type="entry name" value="NACHT_NTPase"/>
</dbReference>
<dbReference type="PROSITE" id="PS50837">
    <property type="entry name" value="NACHT"/>
    <property type="match status" value="1"/>
</dbReference>
<feature type="compositionally biased region" description="Polar residues" evidence="2">
    <location>
        <begin position="9"/>
        <end position="35"/>
    </location>
</feature>
<dbReference type="SUPFAM" id="SSF52540">
    <property type="entry name" value="P-loop containing nucleoside triphosphate hydrolases"/>
    <property type="match status" value="1"/>
</dbReference>
<dbReference type="InterPro" id="IPR056884">
    <property type="entry name" value="NPHP3-like_N"/>
</dbReference>
<evidence type="ECO:0000256" key="1">
    <source>
        <dbReference type="ARBA" id="ARBA00022737"/>
    </source>
</evidence>
<dbReference type="InterPro" id="IPR031353">
    <property type="entry name" value="NACHT_sigma"/>
</dbReference>
<dbReference type="PANTHER" id="PTHR10039">
    <property type="entry name" value="AMELOGENIN"/>
    <property type="match status" value="1"/>
</dbReference>
<reference evidence="4" key="1">
    <citation type="submission" date="2019-06" db="EMBL/GenBank/DDBJ databases">
        <authorList>
            <person name="Gan P."/>
            <person name="Shirasu K."/>
        </authorList>
    </citation>
    <scope>NUCLEOTIDE SEQUENCE [LARGE SCALE GENOMIC DNA]</scope>
    <source>
        <strain evidence="4">CAD2</strain>
    </source>
</reference>
<organism evidence="4 5">
    <name type="scientific">Colletotrichum siamense</name>
    <name type="common">Anthracnose fungus</name>
    <dbReference type="NCBI Taxonomy" id="690259"/>
    <lineage>
        <taxon>Eukaryota</taxon>
        <taxon>Fungi</taxon>
        <taxon>Dikarya</taxon>
        <taxon>Ascomycota</taxon>
        <taxon>Pezizomycotina</taxon>
        <taxon>Sordariomycetes</taxon>
        <taxon>Hypocreomycetidae</taxon>
        <taxon>Glomerellales</taxon>
        <taxon>Glomerellaceae</taxon>
        <taxon>Colletotrichum</taxon>
        <taxon>Colletotrichum gloeosporioides species complex</taxon>
    </lineage>
</organism>
<dbReference type="Pfam" id="PF17106">
    <property type="entry name" value="NACHT_sigma"/>
    <property type="match status" value="1"/>
</dbReference>
<evidence type="ECO:0000256" key="2">
    <source>
        <dbReference type="SAM" id="MobiDB-lite"/>
    </source>
</evidence>
<dbReference type="OrthoDB" id="538223at2759"/>
<comment type="caution">
    <text evidence="4">The sequence shown here is derived from an EMBL/GenBank/DDBJ whole genome shotgun (WGS) entry which is preliminary data.</text>
</comment>
<gene>
    <name evidence="4" type="ORF">CGCSCA2_v004107</name>
</gene>
<accession>A0A9P5EYK2</accession>